<sequence length="147" mass="16871">MNILLVEDNDIDVILFRRALKGSGHENALVRAHDGLEALDILKERHCETKIEDPFVILLDINMPRMNGHDFLEALRHEEGLRKSRVVVITTSDDPRDIDRAYERQACGYVVKPVGTSEMRETIDTLNRFWDICEAPKTSGDRSLDRI</sequence>
<dbReference type="InterPro" id="IPR001789">
    <property type="entry name" value="Sig_transdc_resp-reg_receiver"/>
</dbReference>
<evidence type="ECO:0000313" key="4">
    <source>
        <dbReference type="Proteomes" id="UP000243978"/>
    </source>
</evidence>
<feature type="domain" description="Response regulatory" evidence="2">
    <location>
        <begin position="2"/>
        <end position="127"/>
    </location>
</feature>
<proteinExistence type="predicted"/>
<dbReference type="PANTHER" id="PTHR44520:SF2">
    <property type="entry name" value="RESPONSE REGULATOR RCP1"/>
    <property type="match status" value="1"/>
</dbReference>
<gene>
    <name evidence="3" type="ORF">C8N43_2282</name>
</gene>
<dbReference type="EMBL" id="QBKS01000001">
    <property type="protein sequence ID" value="PTX57612.1"/>
    <property type="molecule type" value="Genomic_DNA"/>
</dbReference>
<dbReference type="Gene3D" id="3.40.50.2300">
    <property type="match status" value="1"/>
</dbReference>
<dbReference type="GO" id="GO:0000160">
    <property type="term" value="P:phosphorelay signal transduction system"/>
    <property type="evidence" value="ECO:0007669"/>
    <property type="project" value="InterPro"/>
</dbReference>
<accession>A0A2T6BNI8</accession>
<evidence type="ECO:0000313" key="3">
    <source>
        <dbReference type="EMBL" id="PTX57612.1"/>
    </source>
</evidence>
<dbReference type="PROSITE" id="PS50110">
    <property type="entry name" value="RESPONSE_REGULATORY"/>
    <property type="match status" value="1"/>
</dbReference>
<keyword evidence="1" id="KW-0597">Phosphoprotein</keyword>
<dbReference type="Proteomes" id="UP000243978">
    <property type="component" value="Unassembled WGS sequence"/>
</dbReference>
<dbReference type="SUPFAM" id="SSF52172">
    <property type="entry name" value="CheY-like"/>
    <property type="match status" value="1"/>
</dbReference>
<keyword evidence="4" id="KW-1185">Reference proteome</keyword>
<evidence type="ECO:0000259" key="2">
    <source>
        <dbReference type="PROSITE" id="PS50110"/>
    </source>
</evidence>
<protein>
    <submittedName>
        <fullName evidence="3">Response regulator receiver domain-containing protein</fullName>
    </submittedName>
</protein>
<name>A0A2T6BNI8_9RHOB</name>
<evidence type="ECO:0000256" key="1">
    <source>
        <dbReference type="PROSITE-ProRule" id="PRU00169"/>
    </source>
</evidence>
<reference evidence="3 4" key="1">
    <citation type="submission" date="2018-04" db="EMBL/GenBank/DDBJ databases">
        <title>Genomic Encyclopedia of Archaeal and Bacterial Type Strains, Phase II (KMG-II): from individual species to whole genera.</title>
        <authorList>
            <person name="Goeker M."/>
        </authorList>
    </citation>
    <scope>NUCLEOTIDE SEQUENCE [LARGE SCALE GENOMIC DNA]</scope>
    <source>
        <strain evidence="3 4">DSM 100977</strain>
    </source>
</reference>
<dbReference type="CDD" id="cd17557">
    <property type="entry name" value="REC_Rcp-like"/>
    <property type="match status" value="1"/>
</dbReference>
<dbReference type="RefSeq" id="WP_107845696.1">
    <property type="nucleotide sequence ID" value="NZ_QBKS01000001.1"/>
</dbReference>
<organism evidence="3 4">
    <name type="scientific">Litoreibacter ponti</name>
    <dbReference type="NCBI Taxonomy" id="1510457"/>
    <lineage>
        <taxon>Bacteria</taxon>
        <taxon>Pseudomonadati</taxon>
        <taxon>Pseudomonadota</taxon>
        <taxon>Alphaproteobacteria</taxon>
        <taxon>Rhodobacterales</taxon>
        <taxon>Roseobacteraceae</taxon>
        <taxon>Litoreibacter</taxon>
    </lineage>
</organism>
<dbReference type="SMART" id="SM00448">
    <property type="entry name" value="REC"/>
    <property type="match status" value="1"/>
</dbReference>
<dbReference type="Pfam" id="PF00072">
    <property type="entry name" value="Response_reg"/>
    <property type="match status" value="1"/>
</dbReference>
<comment type="caution">
    <text evidence="3">The sequence shown here is derived from an EMBL/GenBank/DDBJ whole genome shotgun (WGS) entry which is preliminary data.</text>
</comment>
<feature type="modified residue" description="4-aspartylphosphate" evidence="1">
    <location>
        <position position="60"/>
    </location>
</feature>
<dbReference type="InterPro" id="IPR011006">
    <property type="entry name" value="CheY-like_superfamily"/>
</dbReference>
<dbReference type="AlphaFoldDB" id="A0A2T6BNI8"/>
<dbReference type="OrthoDB" id="9793549at2"/>
<dbReference type="PANTHER" id="PTHR44520">
    <property type="entry name" value="RESPONSE REGULATOR RCP1-RELATED"/>
    <property type="match status" value="1"/>
</dbReference>
<dbReference type="InterPro" id="IPR052893">
    <property type="entry name" value="TCS_response_regulator"/>
</dbReference>